<organism evidence="17 18">
    <name type="scientific">Desulfococcus multivorans DSM 2059</name>
    <dbReference type="NCBI Taxonomy" id="1121405"/>
    <lineage>
        <taxon>Bacteria</taxon>
        <taxon>Pseudomonadati</taxon>
        <taxon>Thermodesulfobacteriota</taxon>
        <taxon>Desulfobacteria</taxon>
        <taxon>Desulfobacterales</taxon>
        <taxon>Desulfococcaceae</taxon>
        <taxon>Desulfococcus</taxon>
    </lineage>
</organism>
<dbReference type="FunFam" id="3.30.70.20:FF:000035">
    <property type="entry name" value="Iron hydrogenase 1"/>
    <property type="match status" value="1"/>
</dbReference>
<sequence length="240" mass="26775">MTVVTLTINDRLISAKKGSTILEAAEDADIFIPTLCRLKGLSPRGGCRLCLVEVEGSPRLTASCITQAQEGMVVRTETETLGRYRRMIIELLLTERNHVCAVCVMNGRCELQRMAARLGVDHVRYEYRYPDLAVDASHERHVRDPNRCILCARCVRVCDEVEGAHTLDMMGRGIHTNVITGMNIPWGKTRSCTSCGKCVQVCPTGAIFSKGTGVAEMEKRQDFLAWILSGRDDNIWNWGE</sequence>
<feature type="domain" description="4Fe-4S ferredoxin-type" evidence="15">
    <location>
        <begin position="182"/>
        <end position="212"/>
    </location>
</feature>
<keyword evidence="17" id="KW-0830">Ubiquinone</keyword>
<dbReference type="Pfam" id="PF13510">
    <property type="entry name" value="Fer2_4"/>
    <property type="match status" value="1"/>
</dbReference>
<keyword evidence="6" id="KW-0479">Metal-binding</keyword>
<feature type="domain" description="2Fe-2S ferredoxin-type" evidence="14">
    <location>
        <begin position="2"/>
        <end position="80"/>
    </location>
</feature>
<evidence type="ECO:0000256" key="1">
    <source>
        <dbReference type="ARBA" id="ARBA00001966"/>
    </source>
</evidence>
<dbReference type="Gene3D" id="3.10.20.740">
    <property type="match status" value="1"/>
</dbReference>
<evidence type="ECO:0000256" key="10">
    <source>
        <dbReference type="ARBA" id="ARBA00023014"/>
    </source>
</evidence>
<dbReference type="Pfam" id="PF10588">
    <property type="entry name" value="NADH-G_4Fe-4S_3"/>
    <property type="match status" value="1"/>
</dbReference>
<evidence type="ECO:0000256" key="4">
    <source>
        <dbReference type="ARBA" id="ARBA00022485"/>
    </source>
</evidence>
<dbReference type="InterPro" id="IPR019574">
    <property type="entry name" value="NADH_UbQ_OxRdtase_Gsu_4Fe4S-bd"/>
</dbReference>
<comment type="similarity">
    <text evidence="3">Belongs to the complex I 75 kDa subunit family.</text>
</comment>
<evidence type="ECO:0000256" key="6">
    <source>
        <dbReference type="ARBA" id="ARBA00022723"/>
    </source>
</evidence>
<evidence type="ECO:0000313" key="18">
    <source>
        <dbReference type="Proteomes" id="UP000014977"/>
    </source>
</evidence>
<dbReference type="Pfam" id="PF22117">
    <property type="entry name" value="Fer4_Nqo3"/>
    <property type="match status" value="1"/>
</dbReference>
<dbReference type="InterPro" id="IPR017896">
    <property type="entry name" value="4Fe4S_Fe-S-bd"/>
</dbReference>
<dbReference type="RefSeq" id="WP_020876266.1">
    <property type="nucleotide sequence ID" value="NZ_ATHJ01000071.1"/>
</dbReference>
<evidence type="ECO:0000256" key="8">
    <source>
        <dbReference type="ARBA" id="ARBA00022967"/>
    </source>
</evidence>
<gene>
    <name evidence="17" type="ORF">dsmv_1884</name>
</gene>
<dbReference type="GO" id="GO:0051539">
    <property type="term" value="F:4 iron, 4 sulfur cluster binding"/>
    <property type="evidence" value="ECO:0007669"/>
    <property type="project" value="UniProtKB-KW"/>
</dbReference>
<dbReference type="PROSITE" id="PS51379">
    <property type="entry name" value="4FE4S_FER_2"/>
    <property type="match status" value="2"/>
</dbReference>
<dbReference type="STRING" id="897.B2D07_00470"/>
<comment type="caution">
    <text evidence="17">The sequence shown here is derived from an EMBL/GenBank/DDBJ whole genome shotgun (WGS) entry which is preliminary data.</text>
</comment>
<dbReference type="PROSITE" id="PS51085">
    <property type="entry name" value="2FE2S_FER_2"/>
    <property type="match status" value="1"/>
</dbReference>
<dbReference type="InterPro" id="IPR036010">
    <property type="entry name" value="2Fe-2S_ferredoxin-like_sf"/>
</dbReference>
<dbReference type="Proteomes" id="UP000014977">
    <property type="component" value="Unassembled WGS sequence"/>
</dbReference>
<dbReference type="GO" id="GO:0016491">
    <property type="term" value="F:oxidoreductase activity"/>
    <property type="evidence" value="ECO:0007669"/>
    <property type="project" value="InterPro"/>
</dbReference>
<dbReference type="InterPro" id="IPR017900">
    <property type="entry name" value="4Fe4S_Fe_S_CS"/>
</dbReference>
<dbReference type="PROSITE" id="PS00198">
    <property type="entry name" value="4FE4S_FER_1"/>
    <property type="match status" value="1"/>
</dbReference>
<keyword evidence="18" id="KW-1185">Reference proteome</keyword>
<dbReference type="GO" id="GO:0016020">
    <property type="term" value="C:membrane"/>
    <property type="evidence" value="ECO:0007669"/>
    <property type="project" value="UniProtKB-SubCell"/>
</dbReference>
<comment type="cofactor">
    <cofactor evidence="1">
        <name>[4Fe-4S] cluster</name>
        <dbReference type="ChEBI" id="CHEBI:49883"/>
    </cofactor>
</comment>
<evidence type="ECO:0000259" key="14">
    <source>
        <dbReference type="PROSITE" id="PS51085"/>
    </source>
</evidence>
<dbReference type="PROSITE" id="PS51839">
    <property type="entry name" value="4FE4S_HC3"/>
    <property type="match status" value="1"/>
</dbReference>
<dbReference type="OrthoDB" id="9810782at2"/>
<feature type="domain" description="4Fe-4S ferredoxin-type" evidence="15">
    <location>
        <begin position="139"/>
        <end position="170"/>
    </location>
</feature>
<evidence type="ECO:0000256" key="13">
    <source>
        <dbReference type="ARBA" id="ARBA00034078"/>
    </source>
</evidence>
<dbReference type="CDD" id="cd00207">
    <property type="entry name" value="fer2"/>
    <property type="match status" value="1"/>
</dbReference>
<evidence type="ECO:0000256" key="11">
    <source>
        <dbReference type="ARBA" id="ARBA00023027"/>
    </source>
</evidence>
<comment type="subcellular location">
    <subcellularLocation>
        <location evidence="2">Membrane</location>
    </subcellularLocation>
</comment>
<dbReference type="PANTHER" id="PTHR24960">
    <property type="entry name" value="PHOTOSYSTEM I IRON-SULFUR CENTER-RELATED"/>
    <property type="match status" value="1"/>
</dbReference>
<dbReference type="InterPro" id="IPR016214">
    <property type="entry name" value="NAD-red_Hydgase_HoxS_gsu"/>
</dbReference>
<keyword evidence="9" id="KW-0408">Iron</keyword>
<dbReference type="SUPFAM" id="SSF54292">
    <property type="entry name" value="2Fe-2S ferredoxin-like"/>
    <property type="match status" value="1"/>
</dbReference>
<comment type="cofactor">
    <cofactor evidence="13">
        <name>[2Fe-2S] cluster</name>
        <dbReference type="ChEBI" id="CHEBI:190135"/>
    </cofactor>
</comment>
<reference evidence="17 18" key="1">
    <citation type="journal article" date="2013" name="Genome Announc.">
        <title>Draft genome sequences for three mercury-methylating, sulfate-reducing bacteria.</title>
        <authorList>
            <person name="Brown S.D."/>
            <person name="Hurt R.A.Jr."/>
            <person name="Gilmour C.C."/>
            <person name="Elias D.A."/>
        </authorList>
    </citation>
    <scope>NUCLEOTIDE SEQUENCE [LARGE SCALE GENOMIC DNA]</scope>
    <source>
        <strain evidence="17 18">DSM 2059</strain>
    </source>
</reference>
<keyword evidence="5" id="KW-0001">2Fe-2S</keyword>
<evidence type="ECO:0000259" key="16">
    <source>
        <dbReference type="PROSITE" id="PS51839"/>
    </source>
</evidence>
<accession>S7TYS9</accession>
<keyword evidence="8" id="KW-1278">Translocase</keyword>
<dbReference type="SMART" id="SM00929">
    <property type="entry name" value="NADH-G_4Fe-4S_3"/>
    <property type="match status" value="1"/>
</dbReference>
<feature type="domain" description="4Fe-4S His(Cys)3-ligated-type" evidence="16">
    <location>
        <begin position="80"/>
        <end position="119"/>
    </location>
</feature>
<dbReference type="PANTHER" id="PTHR24960:SF84">
    <property type="entry name" value="HYDROGENASE SUBUNIT"/>
    <property type="match status" value="1"/>
</dbReference>
<evidence type="ECO:0000256" key="5">
    <source>
        <dbReference type="ARBA" id="ARBA00022714"/>
    </source>
</evidence>
<keyword evidence="10" id="KW-0411">Iron-sulfur</keyword>
<dbReference type="PATRIC" id="fig|1121405.3.peg.1348"/>
<dbReference type="AlphaFoldDB" id="S7TYS9"/>
<keyword evidence="7" id="KW-0677">Repeat</keyword>
<dbReference type="NCBIfam" id="NF005745">
    <property type="entry name" value="PRK07569.1"/>
    <property type="match status" value="1"/>
</dbReference>
<dbReference type="InterPro" id="IPR050157">
    <property type="entry name" value="PSI_iron-sulfur_center"/>
</dbReference>
<proteinExistence type="inferred from homology"/>
<dbReference type="FunFam" id="3.10.20.740:FF:000004">
    <property type="entry name" value="NADH-quinone oxidoreductase"/>
    <property type="match status" value="1"/>
</dbReference>
<dbReference type="EMBL" id="ATHJ01000071">
    <property type="protein sequence ID" value="EPR41885.1"/>
    <property type="molecule type" value="Genomic_DNA"/>
</dbReference>
<evidence type="ECO:0000256" key="3">
    <source>
        <dbReference type="ARBA" id="ARBA00005404"/>
    </source>
</evidence>
<keyword evidence="11" id="KW-0520">NAD</keyword>
<dbReference type="SUPFAM" id="SSF54862">
    <property type="entry name" value="4Fe-4S ferredoxins"/>
    <property type="match status" value="1"/>
</dbReference>
<evidence type="ECO:0000313" key="17">
    <source>
        <dbReference type="EMBL" id="EPR41885.1"/>
    </source>
</evidence>
<evidence type="ECO:0000256" key="9">
    <source>
        <dbReference type="ARBA" id="ARBA00023004"/>
    </source>
</evidence>
<evidence type="ECO:0000256" key="12">
    <source>
        <dbReference type="ARBA" id="ARBA00023136"/>
    </source>
</evidence>
<dbReference type="InterPro" id="IPR054351">
    <property type="entry name" value="NADH_UbQ_OxRdtase_ferredoxin"/>
</dbReference>
<keyword evidence="12" id="KW-0472">Membrane</keyword>
<dbReference type="GO" id="GO:0051537">
    <property type="term" value="F:2 iron, 2 sulfur cluster binding"/>
    <property type="evidence" value="ECO:0007669"/>
    <property type="project" value="UniProtKB-KW"/>
</dbReference>
<dbReference type="eggNOG" id="COG3383">
    <property type="taxonomic scope" value="Bacteria"/>
</dbReference>
<name>S7TYS9_DESML</name>
<dbReference type="Gene3D" id="3.30.70.20">
    <property type="match status" value="1"/>
</dbReference>
<evidence type="ECO:0000259" key="15">
    <source>
        <dbReference type="PROSITE" id="PS51379"/>
    </source>
</evidence>
<evidence type="ECO:0000256" key="7">
    <source>
        <dbReference type="ARBA" id="ARBA00022737"/>
    </source>
</evidence>
<keyword evidence="4" id="KW-0004">4Fe-4S</keyword>
<dbReference type="PIRSF" id="PIRSF000309">
    <property type="entry name" value="NAD_red_hyd_HoxU"/>
    <property type="match status" value="1"/>
</dbReference>
<dbReference type="GO" id="GO:0046872">
    <property type="term" value="F:metal ion binding"/>
    <property type="evidence" value="ECO:0007669"/>
    <property type="project" value="UniProtKB-KW"/>
</dbReference>
<protein>
    <submittedName>
        <fullName evidence="17">NADH:ubiquinone oxidoreductase, subunit G, iron-sulfur binding protein</fullName>
    </submittedName>
</protein>
<dbReference type="InterPro" id="IPR001041">
    <property type="entry name" value="2Fe-2S_ferredoxin-type"/>
</dbReference>
<evidence type="ECO:0000256" key="2">
    <source>
        <dbReference type="ARBA" id="ARBA00004370"/>
    </source>
</evidence>